<dbReference type="Proteomes" id="UP000789831">
    <property type="component" value="Unassembled WGS sequence"/>
</dbReference>
<comment type="caution">
    <text evidence="2">The sequence shown here is derived from an EMBL/GenBank/DDBJ whole genome shotgun (WGS) entry which is preliminary data.</text>
</comment>
<keyword evidence="3" id="KW-1185">Reference proteome</keyword>
<feature type="compositionally biased region" description="Basic and acidic residues" evidence="1">
    <location>
        <begin position="49"/>
        <end position="66"/>
    </location>
</feature>
<gene>
    <name evidence="2" type="ORF">AGERDE_LOCUS12014</name>
</gene>
<dbReference type="EMBL" id="CAJVPL010006667">
    <property type="protein sequence ID" value="CAG8665425.1"/>
    <property type="molecule type" value="Genomic_DNA"/>
</dbReference>
<protein>
    <submittedName>
        <fullName evidence="2">12966_t:CDS:1</fullName>
    </submittedName>
</protein>
<accession>A0A9N9E5X1</accession>
<dbReference type="AlphaFoldDB" id="A0A9N9E5X1"/>
<name>A0A9N9E5X1_9GLOM</name>
<evidence type="ECO:0000313" key="2">
    <source>
        <dbReference type="EMBL" id="CAG8665425.1"/>
    </source>
</evidence>
<proteinExistence type="predicted"/>
<feature type="non-terminal residue" evidence="2">
    <location>
        <position position="1"/>
    </location>
</feature>
<evidence type="ECO:0000313" key="3">
    <source>
        <dbReference type="Proteomes" id="UP000789831"/>
    </source>
</evidence>
<organism evidence="2 3">
    <name type="scientific">Ambispora gerdemannii</name>
    <dbReference type="NCBI Taxonomy" id="144530"/>
    <lineage>
        <taxon>Eukaryota</taxon>
        <taxon>Fungi</taxon>
        <taxon>Fungi incertae sedis</taxon>
        <taxon>Mucoromycota</taxon>
        <taxon>Glomeromycotina</taxon>
        <taxon>Glomeromycetes</taxon>
        <taxon>Archaeosporales</taxon>
        <taxon>Ambisporaceae</taxon>
        <taxon>Ambispora</taxon>
    </lineage>
</organism>
<evidence type="ECO:0000256" key="1">
    <source>
        <dbReference type="SAM" id="MobiDB-lite"/>
    </source>
</evidence>
<reference evidence="2" key="1">
    <citation type="submission" date="2021-06" db="EMBL/GenBank/DDBJ databases">
        <authorList>
            <person name="Kallberg Y."/>
            <person name="Tangrot J."/>
            <person name="Rosling A."/>
        </authorList>
    </citation>
    <scope>NUCLEOTIDE SEQUENCE</scope>
    <source>
        <strain evidence="2">MT106</strain>
    </source>
</reference>
<feature type="region of interest" description="Disordered" evidence="1">
    <location>
        <begin position="1"/>
        <end position="70"/>
    </location>
</feature>
<dbReference type="OrthoDB" id="2425383at2759"/>
<sequence>LSDDPKPQTRSTISPEIRSDSGISSIPPPTEDHSIDSVPLEKNSGNNPEKIENISDNTSSHEHEGASIDSTLSRISNSEASVKAHESEQTPINQKVTRNQMVEQVSGAPPDSKSVIKKTLSEKQNNSAHTHANFCNKTLEQYPDIFYEYSNEGADYYGINSESLCPICKLNHEDGEGVEGNYEAGSYYIKCEASEIDMIQYIGRASSADAV</sequence>